<dbReference type="EMBL" id="CAJHIA010000007">
    <property type="protein sequence ID" value="CAD6441727.1"/>
    <property type="molecule type" value="Genomic_DNA"/>
</dbReference>
<comment type="similarity">
    <text evidence="5">Belongs to the tannase family.</text>
</comment>
<keyword evidence="1" id="KW-0719">Serine esterase</keyword>
<comment type="caution">
    <text evidence="6">The sequence shown here is derived from an EMBL/GenBank/DDBJ whole genome shotgun (WGS) entry which is preliminary data.</text>
</comment>
<evidence type="ECO:0000256" key="3">
    <source>
        <dbReference type="ARBA" id="ARBA00022801"/>
    </source>
</evidence>
<keyword evidence="3 5" id="KW-0378">Hydrolase</keyword>
<keyword evidence="4" id="KW-1015">Disulfide bond</keyword>
<dbReference type="OrthoDB" id="3039123at2759"/>
<keyword evidence="7" id="KW-1185">Reference proteome</keyword>
<evidence type="ECO:0000256" key="5">
    <source>
        <dbReference type="RuleBase" id="RU361238"/>
    </source>
</evidence>
<name>A0A8H2VNV0_9HELO</name>
<dbReference type="Pfam" id="PF07519">
    <property type="entry name" value="Tannase"/>
    <property type="match status" value="1"/>
</dbReference>
<organism evidence="6 7">
    <name type="scientific">Sclerotinia trifoliorum</name>
    <dbReference type="NCBI Taxonomy" id="28548"/>
    <lineage>
        <taxon>Eukaryota</taxon>
        <taxon>Fungi</taxon>
        <taxon>Dikarya</taxon>
        <taxon>Ascomycota</taxon>
        <taxon>Pezizomycotina</taxon>
        <taxon>Leotiomycetes</taxon>
        <taxon>Helotiales</taxon>
        <taxon>Sclerotiniaceae</taxon>
        <taxon>Sclerotinia</taxon>
    </lineage>
</organism>
<dbReference type="InterPro" id="IPR011118">
    <property type="entry name" value="Tannase/feruloyl_esterase"/>
</dbReference>
<evidence type="ECO:0000313" key="6">
    <source>
        <dbReference type="EMBL" id="CAD6441727.1"/>
    </source>
</evidence>
<dbReference type="Proteomes" id="UP000624404">
    <property type="component" value="Unassembled WGS sequence"/>
</dbReference>
<evidence type="ECO:0000313" key="7">
    <source>
        <dbReference type="Proteomes" id="UP000624404"/>
    </source>
</evidence>
<evidence type="ECO:0000256" key="4">
    <source>
        <dbReference type="ARBA" id="ARBA00023157"/>
    </source>
</evidence>
<dbReference type="GO" id="GO:0052689">
    <property type="term" value="F:carboxylic ester hydrolase activity"/>
    <property type="evidence" value="ECO:0007669"/>
    <property type="project" value="UniProtKB-KW"/>
</dbReference>
<sequence length="205" mass="22834">MNLFATSAGESSSPATPVQMVPCQFKLFAVAAKILDSLHDFQSRHASALAAGAFDNVTYDTLGDWIYAGWQLYEDTLQTTWGDITPFRAAGGKVLQFHGEADNRTPLASSVHHHKSVRSIIDINPYQLNASFPQTNLAFLIGTIENDNTPTTFNATVLKGEFQGRQENLPFAFEPHVVEQWNYDGIRIQSSSYGSWIYSRLRETN</sequence>
<dbReference type="AlphaFoldDB" id="A0A8H2VNV0"/>
<proteinExistence type="inferred from homology"/>
<evidence type="ECO:0000256" key="1">
    <source>
        <dbReference type="ARBA" id="ARBA00022487"/>
    </source>
</evidence>
<dbReference type="PANTHER" id="PTHR33938">
    <property type="entry name" value="FERULOYL ESTERASE B-RELATED"/>
    <property type="match status" value="1"/>
</dbReference>
<protein>
    <recommendedName>
        <fullName evidence="5">Carboxylic ester hydrolase</fullName>
        <ecNumber evidence="5">3.1.1.-</ecNumber>
    </recommendedName>
</protein>
<reference evidence="6" key="1">
    <citation type="submission" date="2020-10" db="EMBL/GenBank/DDBJ databases">
        <authorList>
            <person name="Kusch S."/>
        </authorList>
    </citation>
    <scope>NUCLEOTIDE SEQUENCE</scope>
    <source>
        <strain evidence="6">SwB9</strain>
    </source>
</reference>
<dbReference type="EC" id="3.1.1.-" evidence="5"/>
<dbReference type="PANTHER" id="PTHR33938:SF16">
    <property type="entry name" value="CARBOXYLIC ESTER HYDROLASE"/>
    <property type="match status" value="1"/>
</dbReference>
<keyword evidence="2" id="KW-0732">Signal</keyword>
<gene>
    <name evidence="6" type="ORF">SCLTRI_LOCUS1518</name>
</gene>
<evidence type="ECO:0000256" key="2">
    <source>
        <dbReference type="ARBA" id="ARBA00022729"/>
    </source>
</evidence>
<accession>A0A8H2VNV0</accession>